<dbReference type="GO" id="GO:0005840">
    <property type="term" value="C:ribosome"/>
    <property type="evidence" value="ECO:0007669"/>
    <property type="project" value="UniProtKB-KW"/>
</dbReference>
<keyword evidence="4" id="KW-0687">Ribonucleoprotein</keyword>
<evidence type="ECO:0000256" key="1">
    <source>
        <dbReference type="ARBA" id="ARBA00022679"/>
    </source>
</evidence>
<dbReference type="AlphaFoldDB" id="A0A927RA01"/>
<dbReference type="Proteomes" id="UP000649753">
    <property type="component" value="Unassembled WGS sequence"/>
</dbReference>
<dbReference type="InterPro" id="IPR050832">
    <property type="entry name" value="Bact_Acetyltransf"/>
</dbReference>
<evidence type="ECO:0000259" key="3">
    <source>
        <dbReference type="PROSITE" id="PS51186"/>
    </source>
</evidence>
<protein>
    <submittedName>
        <fullName evidence="4">Ribosomal protein S18 acetylase RimI-like enzyme</fullName>
    </submittedName>
</protein>
<dbReference type="RefSeq" id="WP_192769612.1">
    <property type="nucleotide sequence ID" value="NZ_JADBEB010000001.1"/>
</dbReference>
<keyword evidence="5" id="KW-1185">Reference proteome</keyword>
<proteinExistence type="predicted"/>
<dbReference type="CDD" id="cd04301">
    <property type="entry name" value="NAT_SF"/>
    <property type="match status" value="1"/>
</dbReference>
<dbReference type="SUPFAM" id="SSF55729">
    <property type="entry name" value="Acyl-CoA N-acyltransferases (Nat)"/>
    <property type="match status" value="2"/>
</dbReference>
<dbReference type="EMBL" id="JADBEB010000001">
    <property type="protein sequence ID" value="MBE1490291.1"/>
    <property type="molecule type" value="Genomic_DNA"/>
</dbReference>
<keyword evidence="2" id="KW-0012">Acyltransferase</keyword>
<keyword evidence="4" id="KW-0689">Ribosomal protein</keyword>
<dbReference type="GO" id="GO:0016747">
    <property type="term" value="F:acyltransferase activity, transferring groups other than amino-acyl groups"/>
    <property type="evidence" value="ECO:0007669"/>
    <property type="project" value="InterPro"/>
</dbReference>
<gene>
    <name evidence="4" type="ORF">H4W31_005929</name>
</gene>
<evidence type="ECO:0000256" key="2">
    <source>
        <dbReference type="ARBA" id="ARBA00023315"/>
    </source>
</evidence>
<dbReference type="InterPro" id="IPR016181">
    <property type="entry name" value="Acyl_CoA_acyltransferase"/>
</dbReference>
<keyword evidence="1" id="KW-0808">Transferase</keyword>
<accession>A0A927RA01</accession>
<comment type="caution">
    <text evidence="4">The sequence shown here is derived from an EMBL/GenBank/DDBJ whole genome shotgun (WGS) entry which is preliminary data.</text>
</comment>
<dbReference type="Pfam" id="PF00583">
    <property type="entry name" value="Acetyltransf_1"/>
    <property type="match status" value="1"/>
</dbReference>
<evidence type="ECO:0000313" key="5">
    <source>
        <dbReference type="Proteomes" id="UP000649753"/>
    </source>
</evidence>
<organism evidence="4 5">
    <name type="scientific">Plantactinospora soyae</name>
    <dbReference type="NCBI Taxonomy" id="1544732"/>
    <lineage>
        <taxon>Bacteria</taxon>
        <taxon>Bacillati</taxon>
        <taxon>Actinomycetota</taxon>
        <taxon>Actinomycetes</taxon>
        <taxon>Micromonosporales</taxon>
        <taxon>Micromonosporaceae</taxon>
        <taxon>Plantactinospora</taxon>
    </lineage>
</organism>
<reference evidence="4" key="1">
    <citation type="submission" date="2020-10" db="EMBL/GenBank/DDBJ databases">
        <title>Sequencing the genomes of 1000 actinobacteria strains.</title>
        <authorList>
            <person name="Klenk H.-P."/>
        </authorList>
    </citation>
    <scope>NUCLEOTIDE SEQUENCE</scope>
    <source>
        <strain evidence="4">DSM 46832</strain>
    </source>
</reference>
<evidence type="ECO:0000313" key="4">
    <source>
        <dbReference type="EMBL" id="MBE1490291.1"/>
    </source>
</evidence>
<feature type="domain" description="N-acetyltransferase" evidence="3">
    <location>
        <begin position="169"/>
        <end position="321"/>
    </location>
</feature>
<name>A0A927RA01_9ACTN</name>
<dbReference type="PANTHER" id="PTHR43877">
    <property type="entry name" value="AMINOALKYLPHOSPHONATE N-ACETYLTRANSFERASE-RELATED-RELATED"/>
    <property type="match status" value="1"/>
</dbReference>
<dbReference type="InterPro" id="IPR000182">
    <property type="entry name" value="GNAT_dom"/>
</dbReference>
<sequence length="321" mass="35510">MRFPPGWSVRRPTLDDVSAILAVVQASDIAALGHADFSAEDVHEVLTAPDVDPARDSWLALEPDGGIVGWAYLEDSNRGPRETVEVYVHPERGRPAQAPLLALQLLRSAERAAEFGLDRMTVRVLALPTEEHWIGIVRTAGFEFVKRYARMRRSLTGVPTQPPSPPPGVLIRPVRSTDDTDLREFHQILDSAFRDTPDYQPATYEQWRAQVAALPSVAWDEWFVATVDGRPVGILQSADQTLDQNEGWVKQLAVLRSYRRRGVGGALLARAFACYAAKGREYAGLGVDLSNPAEPVRLYRAAGMSPRYEADVFERTVAATP</sequence>
<dbReference type="PANTHER" id="PTHR43877:SF2">
    <property type="entry name" value="AMINOALKYLPHOSPHONATE N-ACETYLTRANSFERASE-RELATED"/>
    <property type="match status" value="1"/>
</dbReference>
<dbReference type="Gene3D" id="3.40.630.30">
    <property type="match status" value="1"/>
</dbReference>
<dbReference type="PROSITE" id="PS51186">
    <property type="entry name" value="GNAT"/>
    <property type="match status" value="1"/>
</dbReference>